<sequence>MAEPTECRIQDKHTILKLNLGQLKVNWTVIDDGKSTLNKQSSIGKGLQNQNIGTVIDLEKATHATSTGAVSGNSEIATVIDTGKTVPKTSTGTVFRTLDIAPVTKLSIENVSKVPDDTAQESTEETAPASEYSKANVSALLNSVAVKDTNEMDDAAELSDSNENNPRKRKAYALMELEAMTKSRKQTFTSSPHTPNTTDENMNQKITEGTFRRNNSHTPS</sequence>
<evidence type="ECO:0000313" key="2">
    <source>
        <dbReference type="EMBL" id="EPE24629.1"/>
    </source>
</evidence>
<accession>S3CH55</accession>
<evidence type="ECO:0000313" key="3">
    <source>
        <dbReference type="Proteomes" id="UP000016922"/>
    </source>
</evidence>
<proteinExistence type="predicted"/>
<dbReference type="HOGENOM" id="CLU_1256129_0_0_1"/>
<dbReference type="GeneID" id="19467530"/>
<protein>
    <submittedName>
        <fullName evidence="2">Uncharacterized protein</fullName>
    </submittedName>
</protein>
<feature type="compositionally biased region" description="Polar residues" evidence="1">
    <location>
        <begin position="186"/>
        <end position="220"/>
    </location>
</feature>
<feature type="region of interest" description="Disordered" evidence="1">
    <location>
        <begin position="112"/>
        <end position="134"/>
    </location>
</feature>
<keyword evidence="3" id="KW-1185">Reference proteome</keyword>
<dbReference type="Proteomes" id="UP000016922">
    <property type="component" value="Unassembled WGS sequence"/>
</dbReference>
<reference evidence="2 3" key="1">
    <citation type="journal article" date="2013" name="BMC Genomics">
        <title>Genomics-driven discovery of the pneumocandin biosynthetic gene cluster in the fungus Glarea lozoyensis.</title>
        <authorList>
            <person name="Chen L."/>
            <person name="Yue Q."/>
            <person name="Zhang X."/>
            <person name="Xiang M."/>
            <person name="Wang C."/>
            <person name="Li S."/>
            <person name="Che Y."/>
            <person name="Ortiz-Lopez F.J."/>
            <person name="Bills G.F."/>
            <person name="Liu X."/>
            <person name="An Z."/>
        </authorList>
    </citation>
    <scope>NUCLEOTIDE SEQUENCE [LARGE SCALE GENOMIC DNA]</scope>
    <source>
        <strain evidence="3">ATCC 20868 / MF5171</strain>
    </source>
</reference>
<dbReference type="AlphaFoldDB" id="S3CH55"/>
<dbReference type="RefSeq" id="XP_008088717.1">
    <property type="nucleotide sequence ID" value="XM_008090526.1"/>
</dbReference>
<gene>
    <name evidence="2" type="ORF">GLAREA_08482</name>
</gene>
<evidence type="ECO:0000256" key="1">
    <source>
        <dbReference type="SAM" id="MobiDB-lite"/>
    </source>
</evidence>
<feature type="region of interest" description="Disordered" evidence="1">
    <location>
        <begin position="183"/>
        <end position="220"/>
    </location>
</feature>
<name>S3CH55_GLAL2</name>
<organism evidence="2 3">
    <name type="scientific">Glarea lozoyensis (strain ATCC 20868 / MF5171)</name>
    <dbReference type="NCBI Taxonomy" id="1116229"/>
    <lineage>
        <taxon>Eukaryota</taxon>
        <taxon>Fungi</taxon>
        <taxon>Dikarya</taxon>
        <taxon>Ascomycota</taxon>
        <taxon>Pezizomycotina</taxon>
        <taxon>Leotiomycetes</taxon>
        <taxon>Helotiales</taxon>
        <taxon>Helotiaceae</taxon>
        <taxon>Glarea</taxon>
    </lineage>
</organism>
<dbReference type="KEGG" id="glz:GLAREA_08482"/>
<dbReference type="EMBL" id="KE145373">
    <property type="protein sequence ID" value="EPE24629.1"/>
    <property type="molecule type" value="Genomic_DNA"/>
</dbReference>